<feature type="chain" id="PRO_5018555688" description="GlyGly-CTERM sorting domain-containing protein" evidence="1">
    <location>
        <begin position="21"/>
        <end position="897"/>
    </location>
</feature>
<reference evidence="2 3" key="1">
    <citation type="submission" date="2018-12" db="EMBL/GenBank/DDBJ databases">
        <authorList>
            <person name="Yu L."/>
        </authorList>
    </citation>
    <scope>NUCLEOTIDE SEQUENCE [LARGE SCALE GENOMIC DNA]</scope>
    <source>
        <strain evidence="2 3">HAW-EB5</strain>
    </source>
</reference>
<sequence>MKNVLTVLSLCIATALPHVAVAGAQSGSQFNEWQKLANRDDLKQINSLALSSQQLSTNIAALNQILLASRDPVIVTLPLPDGNFADFELKPSAIVERGLDEKYPNIKTFSGHELGNPDNHGRFDITPQGFHGLFRYGKETVFIDPQYRDSDARYISYFRKDAIPLDQANMPKRLPPKVRDKRQQALTDHAHRDTAMVSQTMASQAMISQAMASRNKDAQAQATQLKTYRIAISATGEYTQFHGGTKEKGLAAVITMLNRVNDVYQTDLAVKLELVANNDSLIFVDPNSDPFENTDADGEANTGIIDNAIGNTSYDVGHVVGTGGGGLAALGVICDATAKGDGVTGSPSPTGDAFNIDYVAHELGHQFGADHTFNSLTDSCDGNRADTSAYEPGSGSTVMSYAGICGQQNLQDNSNPYFHSHSIDVIQAHITTGSGSSCAQVSTTSNTNPEVNAGTDYTIPARTPFMLTGSATDADGDTLSYDWQQYDLGPASASAAEQVDDGKRPLFRVWNPTSLPSRTFPRLEDVLLNKLTIGESYPKTTRELNFRLVVRDGNQGLSRDSMKVSVIDTNQAFAVIEPAAGTGWANSSQVVTWNVANTASAPISCAKVNIQLSTNGGNSFDTDLAMGVDNDGSHEVSLPQITSNSARVKLSCAGNIFFAVNNGNFSVAAGTSEQSIKITGLKAPLTMEEDGELTLSTDMYQYEGLTATSLTLQAGSNYQIDGTSVSPTADFNGELSVLVIAHSGNIASEAFPTLISVSAINDAPKAVNDTASVNQDSSNNIIDPLSNDSDIDTGDQLTLLSLNYTGQGTASIVNNKISYTPATGFSGTETIAYTLQDSKQASASAVITITVNATDTGGGTGGGSGGETSGSSGGALGFWLFILLPLLGARSLRSRDL</sequence>
<gene>
    <name evidence="2" type="ORF">EKG39_03860</name>
</gene>
<organism evidence="2 3">
    <name type="scientific">Shewanella atlantica</name>
    <dbReference type="NCBI Taxonomy" id="271099"/>
    <lineage>
        <taxon>Bacteria</taxon>
        <taxon>Pseudomonadati</taxon>
        <taxon>Pseudomonadota</taxon>
        <taxon>Gammaproteobacteria</taxon>
        <taxon>Alteromonadales</taxon>
        <taxon>Shewanellaceae</taxon>
        <taxon>Shewanella</taxon>
    </lineage>
</organism>
<dbReference type="PANTHER" id="PTHR11905:SF159">
    <property type="entry name" value="ADAM METALLOPROTEASE"/>
    <property type="match status" value="1"/>
</dbReference>
<keyword evidence="3" id="KW-1185">Reference proteome</keyword>
<proteinExistence type="predicted"/>
<dbReference type="Gene3D" id="3.40.390.10">
    <property type="entry name" value="Collagenase (Catalytic Domain)"/>
    <property type="match status" value="1"/>
</dbReference>
<dbReference type="OrthoDB" id="5242130at2"/>
<comment type="caution">
    <text evidence="2">The sequence shown here is derived from an EMBL/GenBank/DDBJ whole genome shotgun (WGS) entry which is preliminary data.</text>
</comment>
<dbReference type="SUPFAM" id="SSF55486">
    <property type="entry name" value="Metalloproteases ('zincins'), catalytic domain"/>
    <property type="match status" value="1"/>
</dbReference>
<evidence type="ECO:0000313" key="2">
    <source>
        <dbReference type="EMBL" id="RTR34802.1"/>
    </source>
</evidence>
<evidence type="ECO:0000313" key="3">
    <source>
        <dbReference type="Proteomes" id="UP000282060"/>
    </source>
</evidence>
<dbReference type="AlphaFoldDB" id="A0A3S0IZL3"/>
<dbReference type="Gene3D" id="2.60.40.10">
    <property type="entry name" value="Immunoglobulins"/>
    <property type="match status" value="1"/>
</dbReference>
<name>A0A3S0IZL3_9GAMM</name>
<protein>
    <recommendedName>
        <fullName evidence="4">GlyGly-CTERM sorting domain-containing protein</fullName>
    </recommendedName>
</protein>
<dbReference type="RefSeq" id="WP_126504371.1">
    <property type="nucleotide sequence ID" value="NZ_RXNV01000001.1"/>
</dbReference>
<dbReference type="InterPro" id="IPR024079">
    <property type="entry name" value="MetalloPept_cat_dom_sf"/>
</dbReference>
<evidence type="ECO:0008006" key="4">
    <source>
        <dbReference type="Google" id="ProtNLM"/>
    </source>
</evidence>
<dbReference type="Pfam" id="PF17963">
    <property type="entry name" value="Big_9"/>
    <property type="match status" value="1"/>
</dbReference>
<dbReference type="InterPro" id="IPR013783">
    <property type="entry name" value="Ig-like_fold"/>
</dbReference>
<keyword evidence="1" id="KW-0732">Signal</keyword>
<feature type="signal peptide" evidence="1">
    <location>
        <begin position="1"/>
        <end position="20"/>
    </location>
</feature>
<dbReference type="Proteomes" id="UP000282060">
    <property type="component" value="Unassembled WGS sequence"/>
</dbReference>
<dbReference type="GO" id="GO:0008237">
    <property type="term" value="F:metallopeptidase activity"/>
    <property type="evidence" value="ECO:0007669"/>
    <property type="project" value="InterPro"/>
</dbReference>
<dbReference type="Pfam" id="PF13583">
    <property type="entry name" value="Reprolysin_4"/>
    <property type="match status" value="1"/>
</dbReference>
<accession>A0A3S0IZL3</accession>
<dbReference type="Gene3D" id="2.60.40.2810">
    <property type="match status" value="1"/>
</dbReference>
<evidence type="ECO:0000256" key="1">
    <source>
        <dbReference type="SAM" id="SignalP"/>
    </source>
</evidence>
<dbReference type="EMBL" id="RXNV01000001">
    <property type="protein sequence ID" value="RTR34802.1"/>
    <property type="molecule type" value="Genomic_DNA"/>
</dbReference>
<dbReference type="PANTHER" id="PTHR11905">
    <property type="entry name" value="ADAM A DISINTEGRIN AND METALLOPROTEASE DOMAIN"/>
    <property type="match status" value="1"/>
</dbReference>